<evidence type="ECO:0000313" key="4">
    <source>
        <dbReference type="Proteomes" id="UP001254848"/>
    </source>
</evidence>
<organism evidence="3 4">
    <name type="scientific">Anaeroselena agilis</name>
    <dbReference type="NCBI Taxonomy" id="3063788"/>
    <lineage>
        <taxon>Bacteria</taxon>
        <taxon>Bacillati</taxon>
        <taxon>Bacillota</taxon>
        <taxon>Negativicutes</taxon>
        <taxon>Acetonemataceae</taxon>
        <taxon>Anaeroselena</taxon>
    </lineage>
</organism>
<feature type="compositionally biased region" description="Basic and acidic residues" evidence="1">
    <location>
        <begin position="31"/>
        <end position="42"/>
    </location>
</feature>
<dbReference type="Proteomes" id="UP001254848">
    <property type="component" value="Unassembled WGS sequence"/>
</dbReference>
<keyword evidence="2" id="KW-0732">Signal</keyword>
<feature type="compositionally biased region" description="Basic residues" evidence="1">
    <location>
        <begin position="154"/>
        <end position="163"/>
    </location>
</feature>
<feature type="compositionally biased region" description="Basic and acidic residues" evidence="1">
    <location>
        <begin position="142"/>
        <end position="153"/>
    </location>
</feature>
<proteinExistence type="predicted"/>
<dbReference type="EMBL" id="JAUOZS010000001">
    <property type="protein sequence ID" value="MDT8903084.1"/>
    <property type="molecule type" value="Genomic_DNA"/>
</dbReference>
<gene>
    <name evidence="3" type="ORF">Q4T40_17760</name>
</gene>
<comment type="caution">
    <text evidence="3">The sequence shown here is derived from an EMBL/GenBank/DDBJ whole genome shotgun (WGS) entry which is preliminary data.</text>
</comment>
<keyword evidence="4" id="KW-1185">Reference proteome</keyword>
<dbReference type="RefSeq" id="WP_413781546.1">
    <property type="nucleotide sequence ID" value="NZ_JAUOZS010000001.1"/>
</dbReference>
<reference evidence="3 4" key="1">
    <citation type="submission" date="2023-07" db="EMBL/GenBank/DDBJ databases">
        <title>The novel representative of Negativicutes class, Anaeroselena agilis gen. nov. sp. nov.</title>
        <authorList>
            <person name="Prokofeva M.I."/>
            <person name="Elcheninov A.G."/>
            <person name="Klyukina A."/>
            <person name="Kublanov I.V."/>
            <person name="Frolov E.N."/>
            <person name="Podosokorskaya O.A."/>
        </authorList>
    </citation>
    <scope>NUCLEOTIDE SEQUENCE [LARGE SCALE GENOMIC DNA]</scope>
    <source>
        <strain evidence="3 4">4137-cl</strain>
    </source>
</reference>
<evidence type="ECO:0000256" key="2">
    <source>
        <dbReference type="SAM" id="SignalP"/>
    </source>
</evidence>
<feature type="region of interest" description="Disordered" evidence="1">
    <location>
        <begin position="31"/>
        <end position="173"/>
    </location>
</feature>
<feature type="compositionally biased region" description="Basic and acidic residues" evidence="1">
    <location>
        <begin position="92"/>
        <end position="133"/>
    </location>
</feature>
<accession>A0ABU3P204</accession>
<sequence>MKKLLGLITIAILLSFATVSVVWASPALNNDKAHQRGEEQRKTAKQPTGEKHRKPSGKENVKSPPANNHSRIKPNRHDRPPVKAGGQKPANRGRDNDKHYNHKPQGPDKVAKKPANDKHRIAPDHRRPAKTYDKIGPPANRGRHDGIRHEQPKPRPHTIHRGHPTGGSNIHRHHSRHRYWPDSGDWHRHFRDWSWFISHKVRGFGACYADDRRDRALYIHFEPQDDNYLYMLESRYGHYTYRARHRCHGGDGWCHYWFRGDNIIAFFRGDDGYSHTFVWRRDEVESHALAIGIITPGLRIIYGSYDADMPPDLADGYTREVLWAVVDDE</sequence>
<evidence type="ECO:0000256" key="1">
    <source>
        <dbReference type="SAM" id="MobiDB-lite"/>
    </source>
</evidence>
<evidence type="ECO:0000313" key="3">
    <source>
        <dbReference type="EMBL" id="MDT8903084.1"/>
    </source>
</evidence>
<feature type="chain" id="PRO_5045096461" evidence="2">
    <location>
        <begin position="25"/>
        <end position="329"/>
    </location>
</feature>
<name>A0ABU3P204_9FIRM</name>
<protein>
    <submittedName>
        <fullName evidence="3">Uncharacterized protein</fullName>
    </submittedName>
</protein>
<feature type="signal peptide" evidence="2">
    <location>
        <begin position="1"/>
        <end position="24"/>
    </location>
</feature>